<dbReference type="GO" id="GO:0005886">
    <property type="term" value="C:plasma membrane"/>
    <property type="evidence" value="ECO:0007669"/>
    <property type="project" value="UniProtKB-SubCell"/>
</dbReference>
<dbReference type="GO" id="GO:0007608">
    <property type="term" value="P:sensory perception of smell"/>
    <property type="evidence" value="ECO:0007669"/>
    <property type="project" value="UniProtKB-KW"/>
</dbReference>
<protein>
    <submittedName>
        <fullName evidence="12">Sensory neuron membrane protein</fullName>
    </submittedName>
</protein>
<reference evidence="12" key="1">
    <citation type="submission" date="2018-03" db="EMBL/GenBank/DDBJ databases">
        <authorList>
            <person name="Xing Y."/>
        </authorList>
    </citation>
    <scope>NUCLEOTIDE SEQUENCE</scope>
    <source>
        <tissue evidence="12">Antenna</tissue>
    </source>
</reference>
<dbReference type="AlphaFoldDB" id="A0A6M6CEP7"/>
<dbReference type="PRINTS" id="PR01609">
    <property type="entry name" value="CD36FAMILY"/>
</dbReference>
<evidence type="ECO:0000256" key="11">
    <source>
        <dbReference type="ARBA" id="ARBA00023180"/>
    </source>
</evidence>
<evidence type="ECO:0000256" key="4">
    <source>
        <dbReference type="ARBA" id="ARBA00022606"/>
    </source>
</evidence>
<keyword evidence="8" id="KW-0472">Membrane</keyword>
<keyword evidence="6" id="KW-0552">Olfaction</keyword>
<dbReference type="InterPro" id="IPR002159">
    <property type="entry name" value="CD36_fam"/>
</dbReference>
<keyword evidence="10" id="KW-0675">Receptor</keyword>
<dbReference type="PANTHER" id="PTHR11923">
    <property type="entry name" value="SCAVENGER RECEPTOR CLASS B TYPE-1 SR-B1"/>
    <property type="match status" value="1"/>
</dbReference>
<dbReference type="Pfam" id="PF01130">
    <property type="entry name" value="CD36"/>
    <property type="match status" value="1"/>
</dbReference>
<evidence type="ECO:0000256" key="1">
    <source>
        <dbReference type="ARBA" id="ARBA00004651"/>
    </source>
</evidence>
<dbReference type="GO" id="GO:0005044">
    <property type="term" value="F:scavenger receptor activity"/>
    <property type="evidence" value="ECO:0007669"/>
    <property type="project" value="TreeGrafter"/>
</dbReference>
<comment type="subcellular location">
    <subcellularLocation>
        <location evidence="1">Cell membrane</location>
        <topology evidence="1">Multi-pass membrane protein</topology>
    </subcellularLocation>
</comment>
<keyword evidence="3" id="KW-1003">Cell membrane</keyword>
<evidence type="ECO:0000256" key="8">
    <source>
        <dbReference type="ARBA" id="ARBA00023136"/>
    </source>
</evidence>
<keyword evidence="9" id="KW-1015">Disulfide bond</keyword>
<proteinExistence type="evidence at transcript level"/>
<evidence type="ECO:0000256" key="9">
    <source>
        <dbReference type="ARBA" id="ARBA00023157"/>
    </source>
</evidence>
<evidence type="ECO:0000256" key="6">
    <source>
        <dbReference type="ARBA" id="ARBA00022725"/>
    </source>
</evidence>
<keyword evidence="5" id="KW-0812">Transmembrane</keyword>
<name>A0A6M6CEP7_DIOAB</name>
<dbReference type="EMBL" id="MH050684">
    <property type="protein sequence ID" value="QJX59420.1"/>
    <property type="molecule type" value="mRNA"/>
</dbReference>
<comment type="similarity">
    <text evidence="2">Belongs to the CD36 family.</text>
</comment>
<sequence>MLGKHSKVCFGASLGALVLSVILAAWGFPKIVDKQIQKNIQIDNSSKMFEKWRVLPMPLQFKITMFNVTNVEEINKGRRPQLAEVGPFVYKEYRERTILGYGENDTVKYMLKKTFIFDAEASAPLTEDDVVTVINFSYMAALLTVNDMMPSLIPTLNKGFEELYSGLTDAFMTVKVRDLLFDGIYLNCVGNQSSLGLICAQIKADMPPTMRLAEDGNGFYFSMFSHLNTTPTGPYDMVRGTEDITELGHIVGYKDKNRMSAWGSDPYCGKLNGSDGSIFPPIDEKNVPARLYTFQPDICRSIYISFVEKTSIFNMSAYYYELSESAFAAKSANPNNRCFCKKNWSANHDGCLLMGLLNLMPCQKAPAIVSMPHFYLASEELLDYFNSGINPDKEKHSTYIYIEPITGVVLKGVQRLQFNVELRQMNIPQLEKVPTGLFPLLWIEESAVIPEHLQAELRESHSLLGYVEIVRWGLVAVAIAALAISAYLVTKTGALPICPRNNNTVSFVLRPAPNGIEVNKG</sequence>
<evidence type="ECO:0000256" key="7">
    <source>
        <dbReference type="ARBA" id="ARBA00022989"/>
    </source>
</evidence>
<keyword evidence="7" id="KW-1133">Transmembrane helix</keyword>
<evidence type="ECO:0000256" key="10">
    <source>
        <dbReference type="ARBA" id="ARBA00023170"/>
    </source>
</evidence>
<evidence type="ECO:0000313" key="12">
    <source>
        <dbReference type="EMBL" id="QJX59420.1"/>
    </source>
</evidence>
<dbReference type="GO" id="GO:0005737">
    <property type="term" value="C:cytoplasm"/>
    <property type="evidence" value="ECO:0007669"/>
    <property type="project" value="TreeGrafter"/>
</dbReference>
<organism evidence="12">
    <name type="scientific">Dioryctria abietella</name>
    <name type="common">Spruce coneworm moth</name>
    <name type="synonym">Tinea abietella</name>
    <dbReference type="NCBI Taxonomy" id="305662"/>
    <lineage>
        <taxon>Eukaryota</taxon>
        <taxon>Metazoa</taxon>
        <taxon>Ecdysozoa</taxon>
        <taxon>Arthropoda</taxon>
        <taxon>Hexapoda</taxon>
        <taxon>Insecta</taxon>
        <taxon>Pterygota</taxon>
        <taxon>Neoptera</taxon>
        <taxon>Endopterygota</taxon>
        <taxon>Lepidoptera</taxon>
        <taxon>Glossata</taxon>
        <taxon>Ditrysia</taxon>
        <taxon>Pyraloidea</taxon>
        <taxon>Pyralidae</taxon>
        <taxon>Phycitinae</taxon>
        <taxon>Dioryctria</taxon>
    </lineage>
</organism>
<keyword evidence="11" id="KW-0325">Glycoprotein</keyword>
<evidence type="ECO:0000256" key="5">
    <source>
        <dbReference type="ARBA" id="ARBA00022692"/>
    </source>
</evidence>
<evidence type="ECO:0000256" key="3">
    <source>
        <dbReference type="ARBA" id="ARBA00022475"/>
    </source>
</evidence>
<dbReference type="PANTHER" id="PTHR11923:SF69">
    <property type="entry name" value="SENSORY NEURON MEMBRANE PROTEIN 1"/>
    <property type="match status" value="1"/>
</dbReference>
<evidence type="ECO:0000256" key="2">
    <source>
        <dbReference type="ARBA" id="ARBA00010532"/>
    </source>
</evidence>
<keyword evidence="4" id="KW-0716">Sensory transduction</keyword>
<accession>A0A6M6CEP7</accession>